<evidence type="ECO:0000313" key="7">
    <source>
        <dbReference type="EMBL" id="MBB5054197.1"/>
    </source>
</evidence>
<feature type="transmembrane region" description="Helical" evidence="5">
    <location>
        <begin position="78"/>
        <end position="96"/>
    </location>
</feature>
<evidence type="ECO:0000259" key="6">
    <source>
        <dbReference type="Pfam" id="PF04932"/>
    </source>
</evidence>
<proteinExistence type="predicted"/>
<keyword evidence="4 5" id="KW-0472">Membrane</keyword>
<protein>
    <recommendedName>
        <fullName evidence="6">O-antigen ligase-related domain-containing protein</fullName>
    </recommendedName>
</protein>
<keyword evidence="2 5" id="KW-0812">Transmembrane</keyword>
<dbReference type="PANTHER" id="PTHR37422">
    <property type="entry name" value="TEICHURONIC ACID BIOSYNTHESIS PROTEIN TUAE"/>
    <property type="match status" value="1"/>
</dbReference>
<dbReference type="Pfam" id="PF04932">
    <property type="entry name" value="Wzy_C"/>
    <property type="match status" value="1"/>
</dbReference>
<comment type="caution">
    <text evidence="7">The sequence shown here is derived from an EMBL/GenBank/DDBJ whole genome shotgun (WGS) entry which is preliminary data.</text>
</comment>
<evidence type="ECO:0000256" key="4">
    <source>
        <dbReference type="ARBA" id="ARBA00023136"/>
    </source>
</evidence>
<sequence>MTANASDLSAHASPSIWRNTAAWTKAADIAVVLIAISLPWSTSLVAIFAVAWLLLLIPTIEWTGFLESMKRPACATPLLLFALAVVGTLWAMDISWSDRLRGINPVAKLLAIPVLIYHFERSGRGLWVMLAFLASCTAVMLTSWLMFVDHRVVFDPARSLGVPVKNYIAQSQEFALCAFAAFGAAVYLLKAQRQTWAALLLVLGIGFLANMVFVASSRTVFVCIPVLVVIFAAKHFSTRGFLLLMAAVVAASAIAWSSSPYLRLRVAMIGSEYQSYHKSNAVTSVGERLEFWRKSVKFVSEAPLVGHGTGSTKTLFAQDAVGQTGASAQIIGNPHNQTLNVAVQWGLLGCLVLYAMWGTHLRLFGGAGLAAWVGLVAVVENFVSSLLNSHLFDFHEGWIYVLAVGVAGGMVLRVSRTAKPAAGQA</sequence>
<dbReference type="GO" id="GO:0016020">
    <property type="term" value="C:membrane"/>
    <property type="evidence" value="ECO:0007669"/>
    <property type="project" value="UniProtKB-SubCell"/>
</dbReference>
<feature type="transmembrane region" description="Helical" evidence="5">
    <location>
        <begin position="126"/>
        <end position="147"/>
    </location>
</feature>
<dbReference type="Proteomes" id="UP000521227">
    <property type="component" value="Unassembled WGS sequence"/>
</dbReference>
<evidence type="ECO:0000256" key="1">
    <source>
        <dbReference type="ARBA" id="ARBA00004141"/>
    </source>
</evidence>
<feature type="domain" description="O-antigen ligase-related" evidence="6">
    <location>
        <begin position="207"/>
        <end position="353"/>
    </location>
</feature>
<comment type="subcellular location">
    <subcellularLocation>
        <location evidence="1">Membrane</location>
        <topology evidence="1">Multi-pass membrane protein</topology>
    </subcellularLocation>
</comment>
<feature type="transmembrane region" description="Helical" evidence="5">
    <location>
        <begin position="167"/>
        <end position="189"/>
    </location>
</feature>
<evidence type="ECO:0000256" key="3">
    <source>
        <dbReference type="ARBA" id="ARBA00022989"/>
    </source>
</evidence>
<evidence type="ECO:0000313" key="8">
    <source>
        <dbReference type="Proteomes" id="UP000521227"/>
    </source>
</evidence>
<dbReference type="EMBL" id="JACHIJ010000006">
    <property type="protein sequence ID" value="MBB5054197.1"/>
    <property type="molecule type" value="Genomic_DNA"/>
</dbReference>
<accession>A0A840N6J4</accession>
<feature type="transmembrane region" description="Helical" evidence="5">
    <location>
        <begin position="196"/>
        <end position="213"/>
    </location>
</feature>
<dbReference type="AlphaFoldDB" id="A0A840N6J4"/>
<feature type="transmembrane region" description="Helical" evidence="5">
    <location>
        <begin position="29"/>
        <end position="57"/>
    </location>
</feature>
<dbReference type="PANTHER" id="PTHR37422:SF13">
    <property type="entry name" value="LIPOPOLYSACCHARIDE BIOSYNTHESIS PROTEIN PA4999-RELATED"/>
    <property type="match status" value="1"/>
</dbReference>
<dbReference type="RefSeq" id="WP_184088112.1">
    <property type="nucleotide sequence ID" value="NZ_JACHIJ010000006.1"/>
</dbReference>
<feature type="transmembrane region" description="Helical" evidence="5">
    <location>
        <begin position="397"/>
        <end position="415"/>
    </location>
</feature>
<name>A0A840N6J4_9BRAD</name>
<feature type="transmembrane region" description="Helical" evidence="5">
    <location>
        <begin position="102"/>
        <end position="119"/>
    </location>
</feature>
<gene>
    <name evidence="7" type="ORF">HNQ36_004199</name>
</gene>
<dbReference type="InterPro" id="IPR051533">
    <property type="entry name" value="WaaL-like"/>
</dbReference>
<dbReference type="InterPro" id="IPR007016">
    <property type="entry name" value="O-antigen_ligase-rel_domated"/>
</dbReference>
<organism evidence="7 8">
    <name type="scientific">Afipia massiliensis</name>
    <dbReference type="NCBI Taxonomy" id="211460"/>
    <lineage>
        <taxon>Bacteria</taxon>
        <taxon>Pseudomonadati</taxon>
        <taxon>Pseudomonadota</taxon>
        <taxon>Alphaproteobacteria</taxon>
        <taxon>Hyphomicrobiales</taxon>
        <taxon>Nitrobacteraceae</taxon>
        <taxon>Afipia</taxon>
    </lineage>
</organism>
<reference evidence="7 8" key="1">
    <citation type="submission" date="2020-08" db="EMBL/GenBank/DDBJ databases">
        <title>Genomic Encyclopedia of Type Strains, Phase IV (KMG-IV): sequencing the most valuable type-strain genomes for metagenomic binning, comparative biology and taxonomic classification.</title>
        <authorList>
            <person name="Goeker M."/>
        </authorList>
    </citation>
    <scope>NUCLEOTIDE SEQUENCE [LARGE SCALE GENOMIC DNA]</scope>
    <source>
        <strain evidence="7 8">DSM 17498</strain>
    </source>
</reference>
<feature type="transmembrane region" description="Helical" evidence="5">
    <location>
        <begin position="369"/>
        <end position="391"/>
    </location>
</feature>
<evidence type="ECO:0000256" key="5">
    <source>
        <dbReference type="SAM" id="Phobius"/>
    </source>
</evidence>
<keyword evidence="3 5" id="KW-1133">Transmembrane helix</keyword>
<evidence type="ECO:0000256" key="2">
    <source>
        <dbReference type="ARBA" id="ARBA00022692"/>
    </source>
</evidence>
<feature type="transmembrane region" description="Helical" evidence="5">
    <location>
        <begin position="241"/>
        <end position="258"/>
    </location>
</feature>